<proteinExistence type="inferred from homology"/>
<keyword evidence="4" id="KW-1185">Reference proteome</keyword>
<comment type="similarity">
    <text evidence="1">Belongs to the peptidase C14B family.</text>
</comment>
<name>A0ABR0UYH8_REHGL</name>
<evidence type="ECO:0000313" key="4">
    <source>
        <dbReference type="Proteomes" id="UP001318860"/>
    </source>
</evidence>
<dbReference type="PANTHER" id="PTHR48104">
    <property type="entry name" value="METACASPASE-4"/>
    <property type="match status" value="1"/>
</dbReference>
<gene>
    <name evidence="3" type="ORF">DH2020_039131</name>
</gene>
<sequence>MEKGKKMALLVGCNYPNTPNELHGCHNDVLAMREVLITRFGFDPKRVEILIDKPGSSTMPTGANIKSTLNRMVDQAEQGDVLFFHYSGHGTLIKPHNSSKKEEAIVPCDFNLITSVDFRQLVNRVPKGATFTILSDSCHNGGLIDKETEQIGPYTIPDDAFTIPTNPYKPKEIPFQSILQYFTSLTNKISTDIGTHLVDVFGQDASLMFLHEPVNKPLKPDEGILLSGCQTNETSADVEIMENGRKPCGAFSNAVQMVLKENPGRALTNREIVMLARKILLVQHFNKQHPCLYCSKENADAVFLSPPQKPCP</sequence>
<dbReference type="EMBL" id="JABTTQ020001907">
    <property type="protein sequence ID" value="KAK6127120.1"/>
    <property type="molecule type" value="Genomic_DNA"/>
</dbReference>
<evidence type="ECO:0000313" key="3">
    <source>
        <dbReference type="EMBL" id="KAK6127120.1"/>
    </source>
</evidence>
<evidence type="ECO:0000256" key="1">
    <source>
        <dbReference type="ARBA" id="ARBA00009005"/>
    </source>
</evidence>
<organism evidence="3 4">
    <name type="scientific">Rehmannia glutinosa</name>
    <name type="common">Chinese foxglove</name>
    <dbReference type="NCBI Taxonomy" id="99300"/>
    <lineage>
        <taxon>Eukaryota</taxon>
        <taxon>Viridiplantae</taxon>
        <taxon>Streptophyta</taxon>
        <taxon>Embryophyta</taxon>
        <taxon>Tracheophyta</taxon>
        <taxon>Spermatophyta</taxon>
        <taxon>Magnoliopsida</taxon>
        <taxon>eudicotyledons</taxon>
        <taxon>Gunneridae</taxon>
        <taxon>Pentapetalae</taxon>
        <taxon>asterids</taxon>
        <taxon>lamiids</taxon>
        <taxon>Lamiales</taxon>
        <taxon>Orobanchaceae</taxon>
        <taxon>Rehmannieae</taxon>
        <taxon>Rehmannia</taxon>
    </lineage>
</organism>
<dbReference type="InterPro" id="IPR029030">
    <property type="entry name" value="Caspase-like_dom_sf"/>
</dbReference>
<dbReference type="Gene3D" id="3.40.50.12660">
    <property type="match status" value="2"/>
</dbReference>
<feature type="domain" description="Peptidase C14 caspase" evidence="2">
    <location>
        <begin position="5"/>
        <end position="296"/>
    </location>
</feature>
<comment type="caution">
    <text evidence="3">The sequence shown here is derived from an EMBL/GenBank/DDBJ whole genome shotgun (WGS) entry which is preliminary data.</text>
</comment>
<dbReference type="InterPro" id="IPR050452">
    <property type="entry name" value="Metacaspase"/>
</dbReference>
<evidence type="ECO:0000259" key="2">
    <source>
        <dbReference type="Pfam" id="PF00656"/>
    </source>
</evidence>
<dbReference type="SUPFAM" id="SSF52129">
    <property type="entry name" value="Caspase-like"/>
    <property type="match status" value="1"/>
</dbReference>
<dbReference type="Proteomes" id="UP001318860">
    <property type="component" value="Unassembled WGS sequence"/>
</dbReference>
<dbReference type="PANTHER" id="PTHR48104:SF7">
    <property type="entry name" value="METACASPASE-9"/>
    <property type="match status" value="1"/>
</dbReference>
<protein>
    <recommendedName>
        <fullName evidence="2">Peptidase C14 caspase domain-containing protein</fullName>
    </recommendedName>
</protein>
<dbReference type="InterPro" id="IPR011600">
    <property type="entry name" value="Pept_C14_caspase"/>
</dbReference>
<accession>A0ABR0UYH8</accession>
<reference evidence="3 4" key="1">
    <citation type="journal article" date="2021" name="Comput. Struct. Biotechnol. J.">
        <title>De novo genome assembly of the potent medicinal plant Rehmannia glutinosa using nanopore technology.</title>
        <authorList>
            <person name="Ma L."/>
            <person name="Dong C."/>
            <person name="Song C."/>
            <person name="Wang X."/>
            <person name="Zheng X."/>
            <person name="Niu Y."/>
            <person name="Chen S."/>
            <person name="Feng W."/>
        </authorList>
    </citation>
    <scope>NUCLEOTIDE SEQUENCE [LARGE SCALE GENOMIC DNA]</scope>
    <source>
        <strain evidence="3">DH-2019</strain>
    </source>
</reference>
<dbReference type="Pfam" id="PF00656">
    <property type="entry name" value="Peptidase_C14"/>
    <property type="match status" value="1"/>
</dbReference>